<feature type="transmembrane region" description="Helical" evidence="1">
    <location>
        <begin position="89"/>
        <end position="111"/>
    </location>
</feature>
<feature type="transmembrane region" description="Helical" evidence="1">
    <location>
        <begin position="15"/>
        <end position="38"/>
    </location>
</feature>
<protein>
    <recommendedName>
        <fullName evidence="4">ABC transporter permease</fullName>
    </recommendedName>
</protein>
<accession>A0A660SNE2</accession>
<feature type="transmembrane region" description="Helical" evidence="1">
    <location>
        <begin position="132"/>
        <end position="155"/>
    </location>
</feature>
<name>A0A660SNE2_UNCT6</name>
<evidence type="ECO:0000256" key="1">
    <source>
        <dbReference type="SAM" id="Phobius"/>
    </source>
</evidence>
<dbReference type="InterPro" id="IPR010390">
    <property type="entry name" value="ABC-2_transporter-like"/>
</dbReference>
<feature type="transmembrane region" description="Helical" evidence="1">
    <location>
        <begin position="186"/>
        <end position="203"/>
    </location>
</feature>
<dbReference type="PANTHER" id="PTHR36832:SF1">
    <property type="entry name" value="SLR1174 PROTEIN"/>
    <property type="match status" value="1"/>
</dbReference>
<dbReference type="Pfam" id="PF06182">
    <property type="entry name" value="ABC2_membrane_6"/>
    <property type="match status" value="1"/>
</dbReference>
<keyword evidence="1" id="KW-0472">Membrane</keyword>
<proteinExistence type="predicted"/>
<keyword evidence="1" id="KW-1133">Transmembrane helix</keyword>
<organism evidence="2 3">
    <name type="scientific">candidate division TA06 bacterium</name>
    <dbReference type="NCBI Taxonomy" id="2250710"/>
    <lineage>
        <taxon>Bacteria</taxon>
        <taxon>Bacteria division TA06</taxon>
    </lineage>
</organism>
<dbReference type="EMBL" id="QNBD01000088">
    <property type="protein sequence ID" value="RKX71490.1"/>
    <property type="molecule type" value="Genomic_DNA"/>
</dbReference>
<evidence type="ECO:0008006" key="4">
    <source>
        <dbReference type="Google" id="ProtNLM"/>
    </source>
</evidence>
<dbReference type="PANTHER" id="PTHR36832">
    <property type="entry name" value="SLR1174 PROTEIN-RELATED"/>
    <property type="match status" value="1"/>
</dbReference>
<sequence length="216" mass="24927">KWTGRIGTLNSSEIITYYLLLMAFFQSLIPAVDTGFFYKIRSGGLDGILTLPVNLNYYFISMHLEVLIFKFLLNSIIFIFVGFSLKNYIIINFHTIPFFLIAFSISIILYFELRLFFTQFAFFIEREGALASWSYFITLFFSGGILPIMIFPTLFKKMIYVSPFPYLIDYPISIYLGTQTFGLKQLLIPLSYIIILTVVNKVFSEKGLKAYMGYGG</sequence>
<comment type="caution">
    <text evidence="2">The sequence shown here is derived from an EMBL/GenBank/DDBJ whole genome shotgun (WGS) entry which is preliminary data.</text>
</comment>
<reference evidence="2 3" key="1">
    <citation type="submission" date="2018-06" db="EMBL/GenBank/DDBJ databases">
        <title>Extensive metabolic versatility and redundancy in microbially diverse, dynamic hydrothermal sediments.</title>
        <authorList>
            <person name="Dombrowski N."/>
            <person name="Teske A."/>
            <person name="Baker B.J."/>
        </authorList>
    </citation>
    <scope>NUCLEOTIDE SEQUENCE [LARGE SCALE GENOMIC DNA]</scope>
    <source>
        <strain evidence="2">B10_G13</strain>
    </source>
</reference>
<dbReference type="AlphaFoldDB" id="A0A660SNE2"/>
<feature type="transmembrane region" description="Helical" evidence="1">
    <location>
        <begin position="58"/>
        <end position="83"/>
    </location>
</feature>
<evidence type="ECO:0000313" key="3">
    <source>
        <dbReference type="Proteomes" id="UP000271125"/>
    </source>
</evidence>
<keyword evidence="1" id="KW-0812">Transmembrane</keyword>
<feature type="non-terminal residue" evidence="2">
    <location>
        <position position="1"/>
    </location>
</feature>
<dbReference type="Proteomes" id="UP000271125">
    <property type="component" value="Unassembled WGS sequence"/>
</dbReference>
<evidence type="ECO:0000313" key="2">
    <source>
        <dbReference type="EMBL" id="RKX71490.1"/>
    </source>
</evidence>
<gene>
    <name evidence="2" type="ORF">DRP43_02415</name>
</gene>